<dbReference type="EMBL" id="BART01001162">
    <property type="protein sequence ID" value="GAG63563.1"/>
    <property type="molecule type" value="Genomic_DNA"/>
</dbReference>
<accession>X0ZT16</accession>
<sequence length="61" mass="7321">MVHAKKSPYKNKCTFMNIARAKGRKILYRDIMDLFKHHAELEPYDLIFTLNMVTHKIKEKN</sequence>
<dbReference type="AlphaFoldDB" id="X0ZT16"/>
<reference evidence="1" key="1">
    <citation type="journal article" date="2014" name="Front. Microbiol.">
        <title>High frequency of phylogenetically diverse reductive dehalogenase-homologous genes in deep subseafloor sedimentary metagenomes.</title>
        <authorList>
            <person name="Kawai M."/>
            <person name="Futagami T."/>
            <person name="Toyoda A."/>
            <person name="Takaki Y."/>
            <person name="Nishi S."/>
            <person name="Hori S."/>
            <person name="Arai W."/>
            <person name="Tsubouchi T."/>
            <person name="Morono Y."/>
            <person name="Uchiyama I."/>
            <person name="Ito T."/>
            <person name="Fujiyama A."/>
            <person name="Inagaki F."/>
            <person name="Takami H."/>
        </authorList>
    </citation>
    <scope>NUCLEOTIDE SEQUENCE</scope>
    <source>
        <strain evidence="1">Expedition CK06-06</strain>
    </source>
</reference>
<gene>
    <name evidence="1" type="ORF">S01H4_04368</name>
</gene>
<proteinExistence type="predicted"/>
<comment type="caution">
    <text evidence="1">The sequence shown here is derived from an EMBL/GenBank/DDBJ whole genome shotgun (WGS) entry which is preliminary data.</text>
</comment>
<organism evidence="1">
    <name type="scientific">marine sediment metagenome</name>
    <dbReference type="NCBI Taxonomy" id="412755"/>
    <lineage>
        <taxon>unclassified sequences</taxon>
        <taxon>metagenomes</taxon>
        <taxon>ecological metagenomes</taxon>
    </lineage>
</organism>
<name>X0ZT16_9ZZZZ</name>
<evidence type="ECO:0000313" key="1">
    <source>
        <dbReference type="EMBL" id="GAG63563.1"/>
    </source>
</evidence>
<protein>
    <submittedName>
        <fullName evidence="1">Uncharacterized protein</fullName>
    </submittedName>
</protein>